<dbReference type="SUPFAM" id="SSF55424">
    <property type="entry name" value="FAD/NAD-linked reductases, dimerisation (C-terminal) domain"/>
    <property type="match status" value="1"/>
</dbReference>
<evidence type="ECO:0000256" key="6">
    <source>
        <dbReference type="ARBA" id="ARBA00023097"/>
    </source>
</evidence>
<protein>
    <submittedName>
        <fullName evidence="10">FAD-dependent oxidoreductase</fullName>
    </submittedName>
</protein>
<reference evidence="10 11" key="1">
    <citation type="submission" date="2023-02" db="EMBL/GenBank/DDBJ databases">
        <title>Genome sequence of Lacticaseibacillus sp. KACC 23028.</title>
        <authorList>
            <person name="Kim S."/>
            <person name="Heo J."/>
            <person name="Kwon S.-W."/>
        </authorList>
    </citation>
    <scope>NUCLEOTIDE SEQUENCE [LARGE SCALE GENOMIC DNA]</scope>
    <source>
        <strain evidence="10 11">KACC 23028</strain>
    </source>
</reference>
<evidence type="ECO:0000256" key="3">
    <source>
        <dbReference type="ARBA" id="ARBA00022630"/>
    </source>
</evidence>
<dbReference type="InterPro" id="IPR016156">
    <property type="entry name" value="FAD/NAD-linked_Rdtase_dimer_sf"/>
</dbReference>
<keyword evidence="7" id="KW-0676">Redox-active center</keyword>
<evidence type="ECO:0000256" key="1">
    <source>
        <dbReference type="ARBA" id="ARBA00001974"/>
    </source>
</evidence>
<comment type="similarity">
    <text evidence="2">Belongs to the class-III pyridine nucleotide-disulfide oxidoreductase family.</text>
</comment>
<dbReference type="Pfam" id="PF02852">
    <property type="entry name" value="Pyr_redox_dim"/>
    <property type="match status" value="1"/>
</dbReference>
<dbReference type="Proteomes" id="UP001220377">
    <property type="component" value="Chromosome"/>
</dbReference>
<dbReference type="PANTHER" id="PTHR43429:SF1">
    <property type="entry name" value="NAD(P)H SULFUR OXIDOREDUCTASE (COA-DEPENDENT)"/>
    <property type="match status" value="1"/>
</dbReference>
<feature type="domain" description="FAD/NAD(P)-binding" evidence="9">
    <location>
        <begin position="2"/>
        <end position="307"/>
    </location>
</feature>
<dbReference type="InterPro" id="IPR004099">
    <property type="entry name" value="Pyr_nucl-diS_OxRdtase_dimer"/>
</dbReference>
<dbReference type="RefSeq" id="WP_274260128.1">
    <property type="nucleotide sequence ID" value="NZ_CP117884.1"/>
</dbReference>
<sequence length="454" mass="50061">MKTIVIGCTHAGTAAVQEMLARDNQTEVYVYERRNDIVFLSCGIYLYLEGVVDSLAKVFYAKPADLEKMGPNVHINMRHDVIAVHPDTKTVDVQNLVTGEISTETYDKIIMATGSYPIVPSIKGVNTPGVYLCKTYDDAMAIKEAGIDAKSIAIVGGGYIGTELAEALTRRGYDVTMISSRKHILGHYVDQNMADQIMNDMIAGGVNVLNDERVEKFDTAGEGKVYIKTTHGELTADMAICCVGFSPTTELVSGMVNMTKQNAIIVNDYMQTSNPDIYATGDSAAVHNNVTGKDAYAPLATNAVRMGRIAGANVVNYKSMRYMGTQSTSALSLFDHTMATTGLTYEHAIKYAPDTARSVHLRDNYRPEFMPTTDPIDMTLIYDHATRKIMGAQFYSKQDVSNCANLLSVMIQNKNTIDDLAYVDMLFNPNFDRPWNYMNLLGQAAVEKERVDNK</sequence>
<gene>
    <name evidence="10" type="ORF">PQ472_11870</name>
</gene>
<evidence type="ECO:0000256" key="4">
    <source>
        <dbReference type="ARBA" id="ARBA00022827"/>
    </source>
</evidence>
<dbReference type="SUPFAM" id="SSF51905">
    <property type="entry name" value="FAD/NAD(P)-binding domain"/>
    <property type="match status" value="1"/>
</dbReference>
<evidence type="ECO:0000256" key="7">
    <source>
        <dbReference type="ARBA" id="ARBA00023284"/>
    </source>
</evidence>
<dbReference type="Pfam" id="PF07992">
    <property type="entry name" value="Pyr_redox_2"/>
    <property type="match status" value="1"/>
</dbReference>
<keyword evidence="4" id="KW-0274">FAD</keyword>
<evidence type="ECO:0000313" key="11">
    <source>
        <dbReference type="Proteomes" id="UP001220377"/>
    </source>
</evidence>
<dbReference type="InterPro" id="IPR023753">
    <property type="entry name" value="FAD/NAD-binding_dom"/>
</dbReference>
<organism evidence="10 11">
    <name type="scientific">Lacticaseibacillus pabuli</name>
    <dbReference type="NCBI Taxonomy" id="3025672"/>
    <lineage>
        <taxon>Bacteria</taxon>
        <taxon>Bacillati</taxon>
        <taxon>Bacillota</taxon>
        <taxon>Bacilli</taxon>
        <taxon>Lactobacillales</taxon>
        <taxon>Lactobacillaceae</taxon>
        <taxon>Lacticaseibacillus</taxon>
    </lineage>
</organism>
<evidence type="ECO:0000259" key="9">
    <source>
        <dbReference type="Pfam" id="PF07992"/>
    </source>
</evidence>
<evidence type="ECO:0000313" key="10">
    <source>
        <dbReference type="EMBL" id="WDF82573.1"/>
    </source>
</evidence>
<keyword evidence="6" id="KW-0558">Oxidation</keyword>
<evidence type="ECO:0000256" key="5">
    <source>
        <dbReference type="ARBA" id="ARBA00023002"/>
    </source>
</evidence>
<dbReference type="Gene3D" id="3.30.390.30">
    <property type="match status" value="1"/>
</dbReference>
<evidence type="ECO:0000256" key="2">
    <source>
        <dbReference type="ARBA" id="ARBA00009130"/>
    </source>
</evidence>
<dbReference type="PANTHER" id="PTHR43429">
    <property type="entry name" value="PYRIDINE NUCLEOTIDE-DISULFIDE OXIDOREDUCTASE DOMAIN-CONTAINING"/>
    <property type="match status" value="1"/>
</dbReference>
<keyword evidence="5" id="KW-0560">Oxidoreductase</keyword>
<dbReference type="InterPro" id="IPR050260">
    <property type="entry name" value="FAD-bd_OxRdtase"/>
</dbReference>
<keyword evidence="11" id="KW-1185">Reference proteome</keyword>
<dbReference type="InterPro" id="IPR036188">
    <property type="entry name" value="FAD/NAD-bd_sf"/>
</dbReference>
<name>A0ABY7WQV8_9LACO</name>
<keyword evidence="3" id="KW-0285">Flavoprotein</keyword>
<dbReference type="EMBL" id="CP117884">
    <property type="protein sequence ID" value="WDF82573.1"/>
    <property type="molecule type" value="Genomic_DNA"/>
</dbReference>
<dbReference type="Gene3D" id="3.50.50.60">
    <property type="entry name" value="FAD/NAD(P)-binding domain"/>
    <property type="match status" value="2"/>
</dbReference>
<evidence type="ECO:0000259" key="8">
    <source>
        <dbReference type="Pfam" id="PF02852"/>
    </source>
</evidence>
<accession>A0ABY7WQV8</accession>
<comment type="cofactor">
    <cofactor evidence="1">
        <name>FAD</name>
        <dbReference type="ChEBI" id="CHEBI:57692"/>
    </cofactor>
</comment>
<feature type="domain" description="Pyridine nucleotide-disulphide oxidoreductase dimerisation" evidence="8">
    <location>
        <begin position="334"/>
        <end position="431"/>
    </location>
</feature>
<dbReference type="PRINTS" id="PR00368">
    <property type="entry name" value="FADPNR"/>
</dbReference>
<dbReference type="PRINTS" id="PR00411">
    <property type="entry name" value="PNDRDTASEI"/>
</dbReference>
<proteinExistence type="inferred from homology"/>